<dbReference type="EMBL" id="JALIEB010000004">
    <property type="protein sequence ID" value="MCV3271529.1"/>
    <property type="molecule type" value="Genomic_DNA"/>
</dbReference>
<keyword evidence="1" id="KW-0732">Signal</keyword>
<reference evidence="2 3" key="1">
    <citation type="submission" date="2022-04" db="EMBL/GenBank/DDBJ databases">
        <title>Roseobacter sp. WL0113 is a bacterium isolated from neritic sediment.</title>
        <authorList>
            <person name="Wang L."/>
            <person name="He W."/>
            <person name="Zhang D.-F."/>
        </authorList>
    </citation>
    <scope>NUCLEOTIDE SEQUENCE [LARGE SCALE GENOMIC DNA]</scope>
    <source>
        <strain evidence="2 3">WL0113</strain>
    </source>
</reference>
<evidence type="ECO:0000313" key="2">
    <source>
        <dbReference type="EMBL" id="MCV3271529.1"/>
    </source>
</evidence>
<evidence type="ECO:0000313" key="3">
    <source>
        <dbReference type="Proteomes" id="UP001208690"/>
    </source>
</evidence>
<evidence type="ECO:0008006" key="4">
    <source>
        <dbReference type="Google" id="ProtNLM"/>
    </source>
</evidence>
<dbReference type="RefSeq" id="WP_263843846.1">
    <property type="nucleotide sequence ID" value="NZ_JALIEB010000004.1"/>
</dbReference>
<name>A0ABT3BEF8_9RHOB</name>
<keyword evidence="3" id="KW-1185">Reference proteome</keyword>
<organism evidence="2 3">
    <name type="scientific">Roseobacter sinensis</name>
    <dbReference type="NCBI Taxonomy" id="2931391"/>
    <lineage>
        <taxon>Bacteria</taxon>
        <taxon>Pseudomonadati</taxon>
        <taxon>Pseudomonadota</taxon>
        <taxon>Alphaproteobacteria</taxon>
        <taxon>Rhodobacterales</taxon>
        <taxon>Roseobacteraceae</taxon>
        <taxon>Roseobacter</taxon>
    </lineage>
</organism>
<gene>
    <name evidence="2" type="ORF">MUB52_08820</name>
</gene>
<accession>A0ABT3BEF8</accession>
<feature type="chain" id="PRO_5047411640" description="Outer membrane protein beta-barrel domain-containing protein" evidence="1">
    <location>
        <begin position="22"/>
        <end position="223"/>
    </location>
</feature>
<proteinExistence type="predicted"/>
<evidence type="ECO:0000256" key="1">
    <source>
        <dbReference type="SAM" id="SignalP"/>
    </source>
</evidence>
<feature type="signal peptide" evidence="1">
    <location>
        <begin position="1"/>
        <end position="21"/>
    </location>
</feature>
<comment type="caution">
    <text evidence="2">The sequence shown here is derived from an EMBL/GenBank/DDBJ whole genome shotgun (WGS) entry which is preliminary data.</text>
</comment>
<dbReference type="Proteomes" id="UP001208690">
    <property type="component" value="Unassembled WGS sequence"/>
</dbReference>
<protein>
    <recommendedName>
        <fullName evidence="4">Outer membrane protein beta-barrel domain-containing protein</fullName>
    </recommendedName>
</protein>
<sequence length="223" mass="24105">MMRHLALAIGILLASAQTAPAGPWLRERGKGFISTSGSVTEEKDVSGSVYFEYGLRDTITLGADLFYGIDRTLQQSGSGIVFLRFPLSKPDATHKWAWHIGLGARSLNTVITPAVEAGLSWGRGIKVGERYGWAVIDSNLNIPGEDLETRIKLDGTIGLSFTDHVKGMAQVFLTHQGGEVFTKFAPSLLLSPGKGRTTIQLSAEIPVSGGGETQFKIGLWREF</sequence>